<evidence type="ECO:0000256" key="4">
    <source>
        <dbReference type="ARBA" id="ARBA00022722"/>
    </source>
</evidence>
<keyword evidence="4 11" id="KW-0540">Nuclease</keyword>
<keyword evidence="6 11" id="KW-0255">Endonuclease</keyword>
<protein>
    <recommendedName>
        <fullName evidence="11">Uridylate-specific endoribonuclease</fullName>
        <ecNumber evidence="11">4.6.1.-</ecNumber>
    </recommendedName>
</protein>
<evidence type="ECO:0000256" key="10">
    <source>
        <dbReference type="ARBA" id="ARBA00023239"/>
    </source>
</evidence>
<dbReference type="EMBL" id="MTYJ01000073">
    <property type="protein sequence ID" value="OQV16504.1"/>
    <property type="molecule type" value="Genomic_DNA"/>
</dbReference>
<proteinExistence type="inferred from homology"/>
<dbReference type="GO" id="GO:0046872">
    <property type="term" value="F:metal ion binding"/>
    <property type="evidence" value="ECO:0007669"/>
    <property type="project" value="UniProtKB-UniRule"/>
</dbReference>
<dbReference type="InterPro" id="IPR018998">
    <property type="entry name" value="EndoU_C"/>
</dbReference>
<evidence type="ECO:0000259" key="12">
    <source>
        <dbReference type="PROSITE" id="PS51959"/>
    </source>
</evidence>
<name>A0A1W0WMR2_HYPEX</name>
<dbReference type="OrthoDB" id="430326at2759"/>
<evidence type="ECO:0000313" key="13">
    <source>
        <dbReference type="EMBL" id="OQV16504.1"/>
    </source>
</evidence>
<dbReference type="AlphaFoldDB" id="A0A1W0WMR2"/>
<reference evidence="14" key="1">
    <citation type="submission" date="2017-01" db="EMBL/GenBank/DDBJ databases">
        <title>Comparative genomics of anhydrobiosis in the tardigrade Hypsibius dujardini.</title>
        <authorList>
            <person name="Yoshida Y."/>
            <person name="Koutsovoulos G."/>
            <person name="Laetsch D."/>
            <person name="Stevens L."/>
            <person name="Kumar S."/>
            <person name="Horikawa D."/>
            <person name="Ishino K."/>
            <person name="Komine S."/>
            <person name="Tomita M."/>
            <person name="Blaxter M."/>
            <person name="Arakawa K."/>
        </authorList>
    </citation>
    <scope>NUCLEOTIDE SEQUENCE [LARGE SCALE GENOMIC DNA]</scope>
    <source>
        <strain evidence="14">Z151</strain>
    </source>
</reference>
<evidence type="ECO:0000256" key="5">
    <source>
        <dbReference type="ARBA" id="ARBA00022723"/>
    </source>
</evidence>
<dbReference type="PANTHER" id="PTHR12439:SF42">
    <property type="entry name" value="ENDORIBONUCLEASE-RELATED"/>
    <property type="match status" value="1"/>
</dbReference>
<evidence type="ECO:0000256" key="7">
    <source>
        <dbReference type="ARBA" id="ARBA00022801"/>
    </source>
</evidence>
<comment type="subunit">
    <text evidence="3 11">Monomer.</text>
</comment>
<keyword evidence="8 11" id="KW-0694">RNA-binding</keyword>
<evidence type="ECO:0000256" key="8">
    <source>
        <dbReference type="ARBA" id="ARBA00022884"/>
    </source>
</evidence>
<comment type="catalytic activity">
    <reaction evidence="11">
        <text>ribonucleotidyl-uridine-RNA = a 5'-end dephospho-uridine-RNA + a 3'-end 2',3'-cyclophospho-ribonucleotide-RNA</text>
        <dbReference type="Rhea" id="RHEA:67792"/>
        <dbReference type="Rhea" id="RHEA-COMP:10464"/>
        <dbReference type="Rhea" id="RHEA-COMP:17354"/>
        <dbReference type="Rhea" id="RHEA-COMP:17356"/>
        <dbReference type="ChEBI" id="CHEBI:83064"/>
        <dbReference type="ChEBI" id="CHEBI:173117"/>
        <dbReference type="ChEBI" id="CHEBI:173224"/>
    </reaction>
</comment>
<evidence type="ECO:0000256" key="1">
    <source>
        <dbReference type="ARBA" id="ARBA00001936"/>
    </source>
</evidence>
<keyword evidence="10" id="KW-0456">Lyase</keyword>
<dbReference type="InterPro" id="IPR037227">
    <property type="entry name" value="EndoU-like"/>
</dbReference>
<keyword evidence="9 11" id="KW-0464">Manganese</keyword>
<dbReference type="PANTHER" id="PTHR12439">
    <property type="entry name" value="PLACENTAL PROTEIN 11-RELATED"/>
    <property type="match status" value="1"/>
</dbReference>
<evidence type="ECO:0000256" key="3">
    <source>
        <dbReference type="ARBA" id="ARBA00011245"/>
    </source>
</evidence>
<evidence type="ECO:0000256" key="9">
    <source>
        <dbReference type="ARBA" id="ARBA00023211"/>
    </source>
</evidence>
<dbReference type="PROSITE" id="PS51959">
    <property type="entry name" value="ENDOU"/>
    <property type="match status" value="1"/>
</dbReference>
<dbReference type="GO" id="GO:0016787">
    <property type="term" value="F:hydrolase activity"/>
    <property type="evidence" value="ECO:0007669"/>
    <property type="project" value="UniProtKB-KW"/>
</dbReference>
<feature type="domain" description="EndoU" evidence="12">
    <location>
        <begin position="53"/>
        <end position="314"/>
    </location>
</feature>
<dbReference type="GO" id="GO:0003723">
    <property type="term" value="F:RNA binding"/>
    <property type="evidence" value="ECO:0007669"/>
    <property type="project" value="UniProtKB-UniRule"/>
</dbReference>
<keyword evidence="7 11" id="KW-0378">Hydrolase</keyword>
<keyword evidence="14" id="KW-1185">Reference proteome</keyword>
<evidence type="ECO:0000313" key="14">
    <source>
        <dbReference type="Proteomes" id="UP000192578"/>
    </source>
</evidence>
<dbReference type="Pfam" id="PF09412">
    <property type="entry name" value="XendoU"/>
    <property type="match status" value="1"/>
</dbReference>
<feature type="chain" id="PRO_5026375210" description="Uridylate-specific endoribonuclease" evidence="11">
    <location>
        <begin position="19"/>
        <end position="314"/>
    </location>
</feature>
<dbReference type="GO" id="GO:0004521">
    <property type="term" value="F:RNA endonuclease activity"/>
    <property type="evidence" value="ECO:0007669"/>
    <property type="project" value="UniProtKB-UniRule"/>
</dbReference>
<evidence type="ECO:0000256" key="6">
    <source>
        <dbReference type="ARBA" id="ARBA00022759"/>
    </source>
</evidence>
<sequence length="314" mass="34510">MQKSFVIIAIGLLALVAANEQDETAREKFQRAAQNVINNNRAAGRVRAAPAVADADLQAATQKMYELDLQGNASPPKNRQINTRSTNGKLFLDAAGTLAKVQDKPTYKAFIALLDNYEPALGTAEAVNPQEVAEQNAFLDEILKTPVLQKAFDYLKSKGKVTTPASFKALLNKIWFTIYRRRGQPDTSGFEHAFVGEIEGPEATSAVTGFHNWIRLAQQEAAGKSQYIKYSGYGNPVADLVGMKFKWLGREKIKSTIAIGESPEMSIAINTICFLMAPNAECKVKLGGDVVSIQTYAWDNRYPAEQYVASAYYN</sequence>
<keyword evidence="5 11" id="KW-0479">Metal-binding</keyword>
<dbReference type="CDD" id="cd21159">
    <property type="entry name" value="XendoU"/>
    <property type="match status" value="1"/>
</dbReference>
<comment type="caution">
    <text evidence="13">The sequence shown here is derived from an EMBL/GenBank/DDBJ whole genome shotgun (WGS) entry which is preliminary data.</text>
</comment>
<feature type="signal peptide" evidence="11">
    <location>
        <begin position="1"/>
        <end position="18"/>
    </location>
</feature>
<dbReference type="Proteomes" id="UP000192578">
    <property type="component" value="Unassembled WGS sequence"/>
</dbReference>
<accession>A0A1W0WMR2</accession>
<organism evidence="13 14">
    <name type="scientific">Hypsibius exemplaris</name>
    <name type="common">Freshwater tardigrade</name>
    <dbReference type="NCBI Taxonomy" id="2072580"/>
    <lineage>
        <taxon>Eukaryota</taxon>
        <taxon>Metazoa</taxon>
        <taxon>Ecdysozoa</taxon>
        <taxon>Tardigrada</taxon>
        <taxon>Eutardigrada</taxon>
        <taxon>Parachela</taxon>
        <taxon>Hypsibioidea</taxon>
        <taxon>Hypsibiidae</taxon>
        <taxon>Hypsibius</taxon>
    </lineage>
</organism>
<dbReference type="EC" id="4.6.1.-" evidence="11"/>
<keyword evidence="11" id="KW-0732">Signal</keyword>
<gene>
    <name evidence="13" type="ORF">BV898_09342</name>
</gene>
<comment type="cofactor">
    <cofactor evidence="1 11">
        <name>Mn(2+)</name>
        <dbReference type="ChEBI" id="CHEBI:29035"/>
    </cofactor>
</comment>
<dbReference type="InterPro" id="IPR039787">
    <property type="entry name" value="ENDOU"/>
</dbReference>
<evidence type="ECO:0000256" key="11">
    <source>
        <dbReference type="RuleBase" id="RU367085"/>
    </source>
</evidence>
<dbReference type="SUPFAM" id="SSF142877">
    <property type="entry name" value="EndoU-like"/>
    <property type="match status" value="1"/>
</dbReference>
<evidence type="ECO:0000256" key="2">
    <source>
        <dbReference type="ARBA" id="ARBA00010168"/>
    </source>
</evidence>
<comment type="similarity">
    <text evidence="2 11">Belongs to the ENDOU family.</text>
</comment>
<dbReference type="GO" id="GO:0016829">
    <property type="term" value="F:lyase activity"/>
    <property type="evidence" value="ECO:0007669"/>
    <property type="project" value="UniProtKB-KW"/>
</dbReference>